<reference evidence="2 3" key="1">
    <citation type="submission" date="2017-03" db="EMBL/GenBank/DDBJ databases">
        <title>Genome analysis of strain PAMC 26577.</title>
        <authorList>
            <person name="Oh H.-M."/>
            <person name="Yang J.-A."/>
        </authorList>
    </citation>
    <scope>NUCLEOTIDE SEQUENCE [LARGE SCALE GENOMIC DNA]</scope>
    <source>
        <strain evidence="2 3">PAMC 26577</strain>
    </source>
</reference>
<gene>
    <name evidence="2" type="ORF">PAMC26577_30955</name>
</gene>
<evidence type="ECO:0000313" key="3">
    <source>
        <dbReference type="Proteomes" id="UP000195221"/>
    </source>
</evidence>
<name>A0A242ME23_CABSO</name>
<sequence>MAGAFNGLFAAGQALSNAAKGYTDYQDQQQDRSIALQNNALGQTYTQAQIDALNLANQQKQSEIANDEQLKADTIAAQRSQQSATDGSQKQSQALYPGAVLAAAAAPANAIAAGAGTLATMRDQQVQQQNLQQANSARQTQNANLPAALRNNNPGALMGKDGKLQQFPTLQAGQQALDSNLASYGAKGVNTIADVVNKWSPASAGNDTQSYIKDVSQRLGIPPDQQINLQDPKVRAALGNAIAIHENGRAAVESTAQDARAGQAQQQQQQGAQLAQNALQQPSPATQVQAHEAAGVEIPVPAYQQAATAQAKHVALLRDIAQRSLASGNTKAYDSLTAKADEEEGKALDLRKKALDVQKDASEQVSKLAGSVTDQASYDSMKGQLQQNPDLMQMTRGLNLTGNYDSDKQALGTLADRLITKKDQTDLQIRQGKLEVDRAHEAREQRKDDAVKVDETLARQQAADADSQRAEVARKQGVPFVPSIAATAPPGMSQATIAKTQDRINAVNNKFDEGQRTAATGVVAVRDNADKMYTTVAQHPELVGGALIGAINRFQTTGVWPAGVPAETQILYKEGNQMVLDFQKSAPPGAQRSAATAAMANIISTAKPNIFQSPEAFKTVAHQIYIANASQANMNKFLDDFRAANPDAPIQSGYLAYRKYERDLGPTMIWNSKTGKYDPSTATVPQLEGGRPNPDYVSPNAYFAHGGKK</sequence>
<evidence type="ECO:0000313" key="2">
    <source>
        <dbReference type="EMBL" id="OTP69462.1"/>
    </source>
</evidence>
<evidence type="ECO:0000256" key="1">
    <source>
        <dbReference type="SAM" id="MobiDB-lite"/>
    </source>
</evidence>
<accession>A0A242ME23</accession>
<dbReference type="Proteomes" id="UP000195221">
    <property type="component" value="Unassembled WGS sequence"/>
</dbReference>
<proteinExistence type="predicted"/>
<feature type="compositionally biased region" description="Low complexity" evidence="1">
    <location>
        <begin position="256"/>
        <end position="281"/>
    </location>
</feature>
<organism evidence="2 3">
    <name type="scientific">Caballeronia sordidicola</name>
    <name type="common">Burkholderia sordidicola</name>
    <dbReference type="NCBI Taxonomy" id="196367"/>
    <lineage>
        <taxon>Bacteria</taxon>
        <taxon>Pseudomonadati</taxon>
        <taxon>Pseudomonadota</taxon>
        <taxon>Betaproteobacteria</taxon>
        <taxon>Burkholderiales</taxon>
        <taxon>Burkholderiaceae</taxon>
        <taxon>Caballeronia</taxon>
    </lineage>
</organism>
<dbReference type="AlphaFoldDB" id="A0A242ME23"/>
<dbReference type="RefSeq" id="WP_075359852.1">
    <property type="nucleotide sequence ID" value="NZ_MSRG01000081.1"/>
</dbReference>
<dbReference type="EMBL" id="NBTZ01000115">
    <property type="protein sequence ID" value="OTP69462.1"/>
    <property type="molecule type" value="Genomic_DNA"/>
</dbReference>
<feature type="region of interest" description="Disordered" evidence="1">
    <location>
        <begin position="253"/>
        <end position="291"/>
    </location>
</feature>
<protein>
    <submittedName>
        <fullName evidence="2">Phage protein inside capsid D</fullName>
    </submittedName>
</protein>
<comment type="caution">
    <text evidence="2">The sequence shown here is derived from an EMBL/GenBank/DDBJ whole genome shotgun (WGS) entry which is preliminary data.</text>
</comment>